<dbReference type="SMART" id="SM00033">
    <property type="entry name" value="CH"/>
    <property type="match status" value="1"/>
</dbReference>
<feature type="compositionally biased region" description="Low complexity" evidence="1">
    <location>
        <begin position="172"/>
        <end position="184"/>
    </location>
</feature>
<evidence type="ECO:0000313" key="3">
    <source>
        <dbReference type="EMBL" id="OCL06567.1"/>
    </source>
</evidence>
<feature type="compositionally biased region" description="Pro residues" evidence="1">
    <location>
        <begin position="514"/>
        <end position="531"/>
    </location>
</feature>
<feature type="region of interest" description="Disordered" evidence="1">
    <location>
        <begin position="268"/>
        <end position="288"/>
    </location>
</feature>
<evidence type="ECO:0000259" key="2">
    <source>
        <dbReference type="PROSITE" id="PS50021"/>
    </source>
</evidence>
<sequence>MASVSSLDQDMRRLRMSRYTPQAANEARAWIEDTLGERLPAGDLLDALKDGTVLCRLANLASPFPGVKFKKSAMPFIQMENISHFLRACELPPLNLPAHDRFLTVDLYESKDPAQVLQCLGAFSRVANSVNPSKFPTTIGPKRTGAPSPTTTGPVSTTNGGLSSSGYTRNRGTSATSHTGGSTTFNPLARPSPAENTLSPALTGGSASSKATDGGSKSPQGFVSSWSKRSDEGITAPAWNIHQYGYMGGASQGNQGIAFGARRQITTAAPHVPSLAEKERKRREQEVENERLRILAEETERKRRVEREAEEERARIEEEQRWEEETRIQRDEEKRRVEKQKRDWEEQERRWKQDEEQRLREEKEAQERVEKETQRKRGMSDARLKGQLLSQYQAEQTSKSRSRRNSQSDPERNAERERVQELERQLQEAKERERQYQLEREERLLDDERRAQRKARSRSRSRPRPPPRNPSPKDSEVSWAGDEREYLRQQRTDSQTKPIISPRPLPDPVTAVPPSIPTRPLPEPSARPLPDPSNYTSPKSTLPPNRTDRFLASNTPPVAPKPATHFPSEMGLTSASERAAEDARRAASQQKTKAGGWASKSLLEREMERERERQREWEESQRAIQNVPRDSNEGVGEGQSWDVNQYGYTGGDSQNKVGTGIGFGGRRQIIGPRPRP</sequence>
<feature type="compositionally biased region" description="Basic and acidic residues" evidence="1">
    <location>
        <begin position="602"/>
        <end position="621"/>
    </location>
</feature>
<feature type="region of interest" description="Disordered" evidence="1">
    <location>
        <begin position="131"/>
        <end position="230"/>
    </location>
</feature>
<feature type="compositionally biased region" description="Low complexity" evidence="1">
    <location>
        <begin position="144"/>
        <end position="161"/>
    </location>
</feature>
<feature type="compositionally biased region" description="Basic and acidic residues" evidence="1">
    <location>
        <begin position="276"/>
        <end position="288"/>
    </location>
</feature>
<feature type="compositionally biased region" description="Basic and acidic residues" evidence="1">
    <location>
        <begin position="301"/>
        <end position="384"/>
    </location>
</feature>
<feature type="compositionally biased region" description="Polar residues" evidence="1">
    <location>
        <begin position="162"/>
        <end position="171"/>
    </location>
</feature>
<feature type="compositionally biased region" description="Polar residues" evidence="1">
    <location>
        <begin position="533"/>
        <end position="544"/>
    </location>
</feature>
<dbReference type="PANTHER" id="PTHR47385:SF14">
    <property type="entry name" value="TRANSGELIN"/>
    <property type="match status" value="1"/>
</dbReference>
<dbReference type="InterPro" id="IPR001715">
    <property type="entry name" value="CH_dom"/>
</dbReference>
<accession>A0A8E2EX62</accession>
<dbReference type="SUPFAM" id="SSF47576">
    <property type="entry name" value="Calponin-homology domain, CH-domain"/>
    <property type="match status" value="1"/>
</dbReference>
<feature type="compositionally biased region" description="Basic and acidic residues" evidence="1">
    <location>
        <begin position="409"/>
        <end position="450"/>
    </location>
</feature>
<dbReference type="AlphaFoldDB" id="A0A8E2EX62"/>
<feature type="compositionally biased region" description="Polar residues" evidence="1">
    <location>
        <begin position="388"/>
        <end position="399"/>
    </location>
</feature>
<dbReference type="PROSITE" id="PS50021">
    <property type="entry name" value="CH"/>
    <property type="match status" value="1"/>
</dbReference>
<dbReference type="EMBL" id="KV750033">
    <property type="protein sequence ID" value="OCL06567.1"/>
    <property type="molecule type" value="Genomic_DNA"/>
</dbReference>
<dbReference type="GO" id="GO:0007015">
    <property type="term" value="P:actin filament organization"/>
    <property type="evidence" value="ECO:0007669"/>
    <property type="project" value="TreeGrafter"/>
</dbReference>
<dbReference type="InterPro" id="IPR050606">
    <property type="entry name" value="Calponin-like"/>
</dbReference>
<reference evidence="3 4" key="1">
    <citation type="journal article" date="2016" name="Nat. Commun.">
        <title>Ectomycorrhizal ecology is imprinted in the genome of the dominant symbiotic fungus Cenococcum geophilum.</title>
        <authorList>
            <consortium name="DOE Joint Genome Institute"/>
            <person name="Peter M."/>
            <person name="Kohler A."/>
            <person name="Ohm R.A."/>
            <person name="Kuo A."/>
            <person name="Krutzmann J."/>
            <person name="Morin E."/>
            <person name="Arend M."/>
            <person name="Barry K.W."/>
            <person name="Binder M."/>
            <person name="Choi C."/>
            <person name="Clum A."/>
            <person name="Copeland A."/>
            <person name="Grisel N."/>
            <person name="Haridas S."/>
            <person name="Kipfer T."/>
            <person name="LaButti K."/>
            <person name="Lindquist E."/>
            <person name="Lipzen A."/>
            <person name="Maire R."/>
            <person name="Meier B."/>
            <person name="Mihaltcheva S."/>
            <person name="Molinier V."/>
            <person name="Murat C."/>
            <person name="Poggeler S."/>
            <person name="Quandt C.A."/>
            <person name="Sperisen C."/>
            <person name="Tritt A."/>
            <person name="Tisserant E."/>
            <person name="Crous P.W."/>
            <person name="Henrissat B."/>
            <person name="Nehls U."/>
            <person name="Egli S."/>
            <person name="Spatafora J.W."/>
            <person name="Grigoriev I.V."/>
            <person name="Martin F.M."/>
        </authorList>
    </citation>
    <scope>NUCLEOTIDE SEQUENCE [LARGE SCALE GENOMIC DNA]</scope>
    <source>
        <strain evidence="3 4">CBS 207.34</strain>
    </source>
</reference>
<keyword evidence="4" id="KW-1185">Reference proteome</keyword>
<dbReference type="InterPro" id="IPR036872">
    <property type="entry name" value="CH_dom_sf"/>
</dbReference>
<organism evidence="3 4">
    <name type="scientific">Glonium stellatum</name>
    <dbReference type="NCBI Taxonomy" id="574774"/>
    <lineage>
        <taxon>Eukaryota</taxon>
        <taxon>Fungi</taxon>
        <taxon>Dikarya</taxon>
        <taxon>Ascomycota</taxon>
        <taxon>Pezizomycotina</taxon>
        <taxon>Dothideomycetes</taxon>
        <taxon>Pleosporomycetidae</taxon>
        <taxon>Gloniales</taxon>
        <taxon>Gloniaceae</taxon>
        <taxon>Glonium</taxon>
    </lineage>
</organism>
<feature type="compositionally biased region" description="Polar residues" evidence="1">
    <location>
        <begin position="641"/>
        <end position="657"/>
    </location>
</feature>
<dbReference type="GO" id="GO:0015629">
    <property type="term" value="C:actin cytoskeleton"/>
    <property type="evidence" value="ECO:0007669"/>
    <property type="project" value="TreeGrafter"/>
</dbReference>
<gene>
    <name evidence="3" type="ORF">AOQ84DRAFT_390097</name>
</gene>
<dbReference type="PRINTS" id="PR00888">
    <property type="entry name" value="SM22CALPONIN"/>
</dbReference>
<evidence type="ECO:0000256" key="1">
    <source>
        <dbReference type="SAM" id="MobiDB-lite"/>
    </source>
</evidence>
<dbReference type="Gene3D" id="1.10.418.10">
    <property type="entry name" value="Calponin-like domain"/>
    <property type="match status" value="1"/>
</dbReference>
<dbReference type="CDD" id="cd21210">
    <property type="entry name" value="CH_SCP1-like"/>
    <property type="match status" value="1"/>
</dbReference>
<name>A0A8E2EX62_9PEZI</name>
<feature type="compositionally biased region" description="Polar residues" evidence="1">
    <location>
        <begin position="194"/>
        <end position="227"/>
    </location>
</feature>
<feature type="region of interest" description="Disordered" evidence="1">
    <location>
        <begin position="301"/>
        <end position="676"/>
    </location>
</feature>
<protein>
    <recommendedName>
        <fullName evidence="2">Calponin-homology (CH) domain-containing protein</fullName>
    </recommendedName>
</protein>
<feature type="compositionally biased region" description="Basic and acidic residues" evidence="1">
    <location>
        <begin position="471"/>
        <end position="491"/>
    </location>
</feature>
<evidence type="ECO:0000313" key="4">
    <source>
        <dbReference type="Proteomes" id="UP000250140"/>
    </source>
</evidence>
<dbReference type="Pfam" id="PF00307">
    <property type="entry name" value="CH"/>
    <property type="match status" value="1"/>
</dbReference>
<feature type="compositionally biased region" description="Basic residues" evidence="1">
    <location>
        <begin position="451"/>
        <end position="465"/>
    </location>
</feature>
<proteinExistence type="predicted"/>
<dbReference type="OrthoDB" id="21595at2759"/>
<dbReference type="InterPro" id="IPR003096">
    <property type="entry name" value="SM22_calponin"/>
</dbReference>
<dbReference type="GO" id="GO:0051015">
    <property type="term" value="F:actin filament binding"/>
    <property type="evidence" value="ECO:0007669"/>
    <property type="project" value="TreeGrafter"/>
</dbReference>
<feature type="compositionally biased region" description="Low complexity" evidence="1">
    <location>
        <begin position="666"/>
        <end position="676"/>
    </location>
</feature>
<dbReference type="Proteomes" id="UP000250140">
    <property type="component" value="Unassembled WGS sequence"/>
</dbReference>
<feature type="domain" description="Calponin-homology (CH)" evidence="2">
    <location>
        <begin position="21"/>
        <end position="127"/>
    </location>
</feature>
<dbReference type="PANTHER" id="PTHR47385">
    <property type="entry name" value="CALPONIN"/>
    <property type="match status" value="1"/>
</dbReference>